<keyword evidence="2" id="KW-1185">Reference proteome</keyword>
<dbReference type="Proteomes" id="UP000075809">
    <property type="component" value="Unassembled WGS sequence"/>
</dbReference>
<dbReference type="PANTHER" id="PTHR33198">
    <property type="entry name" value="ANK_REP_REGION DOMAIN-CONTAINING PROTEIN-RELATED"/>
    <property type="match status" value="1"/>
</dbReference>
<evidence type="ECO:0000313" key="1">
    <source>
        <dbReference type="EMBL" id="KYQ47001.1"/>
    </source>
</evidence>
<name>A0A151WGP6_9HYME</name>
<evidence type="ECO:0000313" key="2">
    <source>
        <dbReference type="Proteomes" id="UP000075809"/>
    </source>
</evidence>
<dbReference type="STRING" id="64791.A0A151WGP6"/>
<protein>
    <submittedName>
        <fullName evidence="1">Uncharacterized protein</fullName>
    </submittedName>
</protein>
<gene>
    <name evidence="1" type="ORF">ALC60_13986</name>
</gene>
<sequence length="108" mass="12835">MQYFIGNEVPKEKQISLFITLMGSERYELLCNLCTPEKPANLTIERLAEIMRNHLQPQPSIISQRYKFKECKQLTDEDIKTFLARLKKLSIYCHFGEQLENHIRDQFV</sequence>
<dbReference type="PANTHER" id="PTHR33198:SF19">
    <property type="entry name" value="CCHC-TYPE DOMAIN-CONTAINING PROTEIN"/>
    <property type="match status" value="1"/>
</dbReference>
<accession>A0A151WGP6</accession>
<dbReference type="EMBL" id="KQ983156">
    <property type="protein sequence ID" value="KYQ47001.1"/>
    <property type="molecule type" value="Genomic_DNA"/>
</dbReference>
<dbReference type="AlphaFoldDB" id="A0A151WGP6"/>
<organism evidence="1 2">
    <name type="scientific">Mycetomoellerius zeteki</name>
    <dbReference type="NCBI Taxonomy" id="64791"/>
    <lineage>
        <taxon>Eukaryota</taxon>
        <taxon>Metazoa</taxon>
        <taxon>Ecdysozoa</taxon>
        <taxon>Arthropoda</taxon>
        <taxon>Hexapoda</taxon>
        <taxon>Insecta</taxon>
        <taxon>Pterygota</taxon>
        <taxon>Neoptera</taxon>
        <taxon>Endopterygota</taxon>
        <taxon>Hymenoptera</taxon>
        <taxon>Apocrita</taxon>
        <taxon>Aculeata</taxon>
        <taxon>Formicoidea</taxon>
        <taxon>Formicidae</taxon>
        <taxon>Myrmicinae</taxon>
        <taxon>Mycetomoellerius</taxon>
    </lineage>
</organism>
<proteinExistence type="predicted"/>
<reference evidence="1 2" key="1">
    <citation type="submission" date="2015-09" db="EMBL/GenBank/DDBJ databases">
        <title>Trachymyrmex zeteki WGS genome.</title>
        <authorList>
            <person name="Nygaard S."/>
            <person name="Hu H."/>
            <person name="Boomsma J."/>
            <person name="Zhang G."/>
        </authorList>
    </citation>
    <scope>NUCLEOTIDE SEQUENCE [LARGE SCALE GENOMIC DNA]</scope>
    <source>
        <strain evidence="1">Tzet28-1</strain>
        <tissue evidence="1">Whole body</tissue>
    </source>
</reference>